<feature type="domain" description="NADPH-dependent FMN reductase-like" evidence="3">
    <location>
        <begin position="1"/>
        <end position="111"/>
    </location>
</feature>
<dbReference type="InterPro" id="IPR005025">
    <property type="entry name" value="FMN_Rdtase-like_dom"/>
</dbReference>
<organism evidence="4 5">
    <name type="scientific">Anaerovorax odorimutans</name>
    <dbReference type="NCBI Taxonomy" id="109327"/>
    <lineage>
        <taxon>Bacteria</taxon>
        <taxon>Bacillati</taxon>
        <taxon>Bacillota</taxon>
        <taxon>Clostridia</taxon>
        <taxon>Peptostreptococcales</taxon>
        <taxon>Anaerovoracaceae</taxon>
        <taxon>Anaerovorax</taxon>
    </lineage>
</organism>
<sequence>MNILVITGSPRKGGNTDIMAEAFAEGARESGNQVVIKNAGAMKIAPCMACEYCFAHDGECIQKDDMAEILAETDKADMVVFASPIYWFSMSAQIKLAIDRLYAHAVKGFHPTQTALLLNAMSEGVFDSAVNQYKYMSNYLNWTNKGIITIAGMNEKGSMKDSPKLRDVVELGKSIR</sequence>
<gene>
    <name evidence="4" type="ORF">NE619_15125</name>
</gene>
<dbReference type="EMBL" id="JANFXK010000020">
    <property type="protein sequence ID" value="MCQ4638068.1"/>
    <property type="molecule type" value="Genomic_DNA"/>
</dbReference>
<dbReference type="InterPro" id="IPR029039">
    <property type="entry name" value="Flavoprotein-like_sf"/>
</dbReference>
<evidence type="ECO:0000313" key="4">
    <source>
        <dbReference type="EMBL" id="MCQ4638068.1"/>
    </source>
</evidence>
<dbReference type="SUPFAM" id="SSF52218">
    <property type="entry name" value="Flavoproteins"/>
    <property type="match status" value="1"/>
</dbReference>
<dbReference type="PANTHER" id="PTHR43278:SF4">
    <property type="entry name" value="NAD(P)H-DEPENDENT FMN-CONTAINING OXIDOREDUCTASE YWQN-RELATED"/>
    <property type="match status" value="1"/>
</dbReference>
<dbReference type="RefSeq" id="WP_256133260.1">
    <property type="nucleotide sequence ID" value="NZ_JANFXK010000020.1"/>
</dbReference>
<dbReference type="Gene3D" id="3.40.50.360">
    <property type="match status" value="1"/>
</dbReference>
<proteinExistence type="predicted"/>
<keyword evidence="1" id="KW-0285">Flavoprotein</keyword>
<comment type="caution">
    <text evidence="4">The sequence shown here is derived from an EMBL/GenBank/DDBJ whole genome shotgun (WGS) entry which is preliminary data.</text>
</comment>
<evidence type="ECO:0000313" key="5">
    <source>
        <dbReference type="Proteomes" id="UP001524502"/>
    </source>
</evidence>
<protein>
    <submittedName>
        <fullName evidence="4">Flavodoxin family protein</fullName>
    </submittedName>
</protein>
<evidence type="ECO:0000256" key="1">
    <source>
        <dbReference type="ARBA" id="ARBA00022630"/>
    </source>
</evidence>
<keyword evidence="2" id="KW-0288">FMN</keyword>
<name>A0ABT1RS88_9FIRM</name>
<dbReference type="Proteomes" id="UP001524502">
    <property type="component" value="Unassembled WGS sequence"/>
</dbReference>
<evidence type="ECO:0000259" key="3">
    <source>
        <dbReference type="Pfam" id="PF03358"/>
    </source>
</evidence>
<reference evidence="4 5" key="1">
    <citation type="submission" date="2022-06" db="EMBL/GenBank/DDBJ databases">
        <title>Isolation of gut microbiota from human fecal samples.</title>
        <authorList>
            <person name="Pamer E.G."/>
            <person name="Barat B."/>
            <person name="Waligurski E."/>
            <person name="Medina S."/>
            <person name="Paddock L."/>
            <person name="Mostad J."/>
        </authorList>
    </citation>
    <scope>NUCLEOTIDE SEQUENCE [LARGE SCALE GENOMIC DNA]</scope>
    <source>
        <strain evidence="4 5">SL.3.17</strain>
    </source>
</reference>
<keyword evidence="5" id="KW-1185">Reference proteome</keyword>
<evidence type="ECO:0000256" key="2">
    <source>
        <dbReference type="ARBA" id="ARBA00022643"/>
    </source>
</evidence>
<accession>A0ABT1RS88</accession>
<dbReference type="PANTHER" id="PTHR43278">
    <property type="entry name" value="NAD(P)H-DEPENDENT FMN-CONTAINING OXIDOREDUCTASE YWQN-RELATED"/>
    <property type="match status" value="1"/>
</dbReference>
<dbReference type="Pfam" id="PF03358">
    <property type="entry name" value="FMN_red"/>
    <property type="match status" value="1"/>
</dbReference>
<dbReference type="InterPro" id="IPR051796">
    <property type="entry name" value="ISF_SsuE-like"/>
</dbReference>